<name>A0ABZ0QG34_9VIBR</name>
<dbReference type="EMBL" id="CP138203">
    <property type="protein sequence ID" value="WPC74946.1"/>
    <property type="molecule type" value="Genomic_DNA"/>
</dbReference>
<dbReference type="SUPFAM" id="SSF52540">
    <property type="entry name" value="P-loop containing nucleoside triphosphate hydrolases"/>
    <property type="match status" value="1"/>
</dbReference>
<dbReference type="InterPro" id="IPR027417">
    <property type="entry name" value="P-loop_NTPase"/>
</dbReference>
<evidence type="ECO:0000313" key="2">
    <source>
        <dbReference type="EMBL" id="WPC74946.1"/>
    </source>
</evidence>
<evidence type="ECO:0000259" key="1">
    <source>
        <dbReference type="Pfam" id="PF07693"/>
    </source>
</evidence>
<dbReference type="Gene3D" id="3.40.50.300">
    <property type="entry name" value="P-loop containing nucleotide triphosphate hydrolases"/>
    <property type="match status" value="1"/>
</dbReference>
<dbReference type="Pfam" id="PF07693">
    <property type="entry name" value="KAP_NTPase"/>
    <property type="match status" value="1"/>
</dbReference>
<reference evidence="2 3" key="1">
    <citation type="submission" date="2023-11" db="EMBL/GenBank/DDBJ databases">
        <title>Plant-associative lifestyle of Vibrio porteresiae and its evolutionary dynamics.</title>
        <authorList>
            <person name="Rameshkumar N."/>
            <person name="Kirti K."/>
        </authorList>
    </citation>
    <scope>NUCLEOTIDE SEQUENCE [LARGE SCALE GENOMIC DNA]</scope>
    <source>
        <strain evidence="2 3">MSSRF30</strain>
    </source>
</reference>
<evidence type="ECO:0000313" key="3">
    <source>
        <dbReference type="Proteomes" id="UP001304071"/>
    </source>
</evidence>
<keyword evidence="3" id="KW-1185">Reference proteome</keyword>
<proteinExistence type="predicted"/>
<accession>A0ABZ0QG34</accession>
<gene>
    <name evidence="2" type="ORF">R8Z52_07045</name>
</gene>
<organism evidence="2 3">
    <name type="scientific">Vibrio porteresiae DSM 19223</name>
    <dbReference type="NCBI Taxonomy" id="1123496"/>
    <lineage>
        <taxon>Bacteria</taxon>
        <taxon>Pseudomonadati</taxon>
        <taxon>Pseudomonadota</taxon>
        <taxon>Gammaproteobacteria</taxon>
        <taxon>Vibrionales</taxon>
        <taxon>Vibrionaceae</taxon>
        <taxon>Vibrio</taxon>
    </lineage>
</organism>
<protein>
    <submittedName>
        <fullName evidence="2">KAP family NTPase</fullName>
    </submittedName>
</protein>
<sequence length="589" mass="67974">MKQVKQIIELLEDESFPQVVLIDGAWGSGKTYFIRKSLIEALNSKFKQSVFYFSLYGISSIDDFRDKIISLSMTGDENASSLGKIATKIIDGAANLVGEKGVGAILSGAAGAYKYSLYSTLDNCIFILDDLERIPDENVIKNILGECLNLAESKNIKVLVVANEDKLDCKSDLEKVFADKYKFGFTHEKIVDILKQEYKLSDNKITNEIILNITSLDSKNIRVLKRSIAKFLRIKREIENIENVIVDQALSRVLADIIRICYARFELGYSKEMILDATNTRLLRHVANKDNDDVDSDYDVLDNIFNNSIHSINEKLLTYCCDGLFEFDNLTIELNLPIKGTLIDSMKSPWAQNRLTDEEFSKGVTLLEEFMEDSSTKIKMYEWFEVCDTYIYLLENRIIDSTKYSKDTILKMCHDISIDRFLLPEINSYYDREIRSEFYCHDVLECYKNKNKQLMVLAKSNKENNFTKRFIKSWFNVQDEAHQSLMHTPIYQNLDGDIVRKALINWSNEEVYEFVRFNKERYKFSNIYDYFAIEIESLKNLAEKLEMLSNELGFGLKVANISELRKCFIDSSSRMEFAIEAQNTAQSAS</sequence>
<feature type="domain" description="KAP NTPase" evidence="1">
    <location>
        <begin position="4"/>
        <end position="178"/>
    </location>
</feature>
<dbReference type="RefSeq" id="WP_261895312.1">
    <property type="nucleotide sequence ID" value="NZ_AP024895.1"/>
</dbReference>
<dbReference type="InterPro" id="IPR011646">
    <property type="entry name" value="KAP_P-loop"/>
</dbReference>
<dbReference type="Proteomes" id="UP001304071">
    <property type="component" value="Chromosome 1"/>
</dbReference>